<feature type="region of interest" description="Disordered" evidence="1">
    <location>
        <begin position="106"/>
        <end position="126"/>
    </location>
</feature>
<dbReference type="AlphaFoldDB" id="A0A553P9N6"/>
<protein>
    <submittedName>
        <fullName evidence="2">Uncharacterized protein</fullName>
    </submittedName>
</protein>
<keyword evidence="3" id="KW-1185">Reference proteome</keyword>
<comment type="caution">
    <text evidence="2">The sequence shown here is derived from an EMBL/GenBank/DDBJ whole genome shotgun (WGS) entry which is preliminary data.</text>
</comment>
<proteinExistence type="predicted"/>
<dbReference type="EMBL" id="VCGU01000005">
    <property type="protein sequence ID" value="TRY74405.1"/>
    <property type="molecule type" value="Genomic_DNA"/>
</dbReference>
<accession>A0A553P9N6</accession>
<reference evidence="2 3" key="1">
    <citation type="journal article" date="2018" name="Nat. Ecol. Evol.">
        <title>Genomic signatures of mitonuclear coevolution across populations of Tigriopus californicus.</title>
        <authorList>
            <person name="Barreto F.S."/>
            <person name="Watson E.T."/>
            <person name="Lima T.G."/>
            <person name="Willett C.S."/>
            <person name="Edmands S."/>
            <person name="Li W."/>
            <person name="Burton R.S."/>
        </authorList>
    </citation>
    <scope>NUCLEOTIDE SEQUENCE [LARGE SCALE GENOMIC DNA]</scope>
    <source>
        <strain evidence="2 3">San Diego</strain>
    </source>
</reference>
<evidence type="ECO:0000313" key="2">
    <source>
        <dbReference type="EMBL" id="TRY74405.1"/>
    </source>
</evidence>
<evidence type="ECO:0000256" key="1">
    <source>
        <dbReference type="SAM" id="MobiDB-lite"/>
    </source>
</evidence>
<gene>
    <name evidence="2" type="ORF">TCAL_06334</name>
</gene>
<name>A0A553P9N6_TIGCA</name>
<feature type="compositionally biased region" description="Basic and acidic residues" evidence="1">
    <location>
        <begin position="106"/>
        <end position="121"/>
    </location>
</feature>
<organism evidence="2 3">
    <name type="scientific">Tigriopus californicus</name>
    <name type="common">Marine copepod</name>
    <dbReference type="NCBI Taxonomy" id="6832"/>
    <lineage>
        <taxon>Eukaryota</taxon>
        <taxon>Metazoa</taxon>
        <taxon>Ecdysozoa</taxon>
        <taxon>Arthropoda</taxon>
        <taxon>Crustacea</taxon>
        <taxon>Multicrustacea</taxon>
        <taxon>Hexanauplia</taxon>
        <taxon>Copepoda</taxon>
        <taxon>Harpacticoida</taxon>
        <taxon>Harpacticidae</taxon>
        <taxon>Tigriopus</taxon>
    </lineage>
</organism>
<evidence type="ECO:0000313" key="3">
    <source>
        <dbReference type="Proteomes" id="UP000318571"/>
    </source>
</evidence>
<dbReference type="Proteomes" id="UP000318571">
    <property type="component" value="Chromosome 2"/>
</dbReference>
<sequence length="419" mass="48342">MHNQEITIEIMPPTNQVVWPIENNLSKKQYHCLKCQKVFSTSNGLKSHSTADKCQSSICGQDHIHELIDSRFNSIAEAKARIFDQELDKIFVVVGSREDNIRYQCRQRDMSRNSNPKEHESKTKRRNRKPINRCACAASLNIRKIRLCYCENPESNPFCEKFQTQFQLLGCLTHSHRPQKQFLRIPKVKRDMLLSLMEIGVPKKVILDKYCSSENLDETEGKIVTLKDLDNFEKHHRKFRKTSGPPRLQKVPCQECKLSQPNSCPHDPMVVLTLDKFSNEDHDYCSTNVMIPVPKLDDKSNQSDRNHQFEPTDIEAVETESSAHKDFELRKTRILKELDSHLGQVGAARGEKLLHKLSDINGEAKAFLTERAKRPKSQGREEHGHPEPLNLLNEDAVRILLDNPFVVNEMIEPVEDQYA</sequence>